<proteinExistence type="predicted"/>
<keyword evidence="2" id="KW-0677">Repeat</keyword>
<gene>
    <name evidence="6" type="ORF">PSON_ATCC_30995.1.T1460011</name>
</gene>
<keyword evidence="4" id="KW-1133">Transmembrane helix</keyword>
<dbReference type="Pfam" id="PF13948">
    <property type="entry name" value="DUF4215"/>
    <property type="match status" value="1"/>
</dbReference>
<evidence type="ECO:0000256" key="4">
    <source>
        <dbReference type="SAM" id="Phobius"/>
    </source>
</evidence>
<keyword evidence="4" id="KW-0472">Membrane</keyword>
<dbReference type="PANTHER" id="PTHR38934">
    <property type="entry name" value="HYPHALLY REGULATED CELL WALL PROTEIN 1"/>
    <property type="match status" value="1"/>
</dbReference>
<dbReference type="InterPro" id="IPR011936">
    <property type="entry name" value="Myxo_disulph_rpt"/>
</dbReference>
<keyword evidence="3" id="KW-1015">Disulfide bond</keyword>
<feature type="domain" description="EGF-like" evidence="5">
    <location>
        <begin position="909"/>
        <end position="941"/>
    </location>
</feature>
<accession>A0A8S1R668</accession>
<evidence type="ECO:0000256" key="3">
    <source>
        <dbReference type="ARBA" id="ARBA00023157"/>
    </source>
</evidence>
<evidence type="ECO:0000259" key="5">
    <source>
        <dbReference type="SMART" id="SM00181"/>
    </source>
</evidence>
<dbReference type="PANTHER" id="PTHR38934:SF6">
    <property type="entry name" value="CHROMOSOME UNDETERMINED SCAFFOLD_176, WHOLE GENOME SHOTGUN SEQUENCE"/>
    <property type="match status" value="1"/>
</dbReference>
<feature type="transmembrane region" description="Helical" evidence="4">
    <location>
        <begin position="58"/>
        <end position="76"/>
    </location>
</feature>
<dbReference type="InterPro" id="IPR000742">
    <property type="entry name" value="EGF"/>
</dbReference>
<protein>
    <recommendedName>
        <fullName evidence="5">EGF-like domain-containing protein</fullName>
    </recommendedName>
</protein>
<comment type="caution">
    <text evidence="6">The sequence shown here is derived from an EMBL/GenBank/DDBJ whole genome shotgun (WGS) entry which is preliminary data.</text>
</comment>
<sequence>MLVQKKNTSGRILTSTKNVQQSDDSFTIQQRTYYQIKIIRQGKITRMNSQTQQILNRFKIINFFQIILNIYLILIMKKKEASLFVLMMILQLSVCQWTGIVGYYCEDQKFINEINVGGFNAPAQSKRAQFIDCMIPSTSYIILSSEQKILQSESEVELISGDYISVDLFFQGTWSNGIITIKIGGFNYQFQYSSPNQYPQQDGFCDNIQNDVKTIKIEITSSEKNLVEFNTNQNDEGKVSIRNFYISRFKCYSLCKTCNGANYDQCLSCYNGSPVNNICQQCPDNSYLMQNVCKPTCNFYYRSNYDRTCTEFQSSPIFFEKHFPNEERYSLQIPLMINDSDFDKANFGILLGIFTKNYSSQRFVDLSSYQQGICFIGIRMILSFFNDIPVGGGIEFKINNTYYGSIQNTNEGKKFHRTKLYQEDQFICPSLWTNCQRSTIFLFVDIPKYSFVFTALGNYKTSDAGWSISEFEVSSGYCQSNCKFCEIPYVCQICNDGLFISSEGNCVPCKEYFETINSNYCDSYDQETQYSKFLIKNEYFSQINDPLQTSRYILVSQNGVNFLKGSSIFYSFWKGKYIFGGQFVWSSAQFKITHEIKNPHHRVTIGFYILYGKNFPSDGKFIYTFEQNQAIIKSMESADISNDDETKSERMKFIEIHSSNTLTLYWECSGNNNNPQNAYCGLYGYNVVVHYCQPNCLQCLDYNSCILWDSSIELEYRTEKACSAEKYYNKQEQKCLSCPSSCLTCISAENCLSCVSTYSLIRKGCSCLMNQYEANSQCYECPIGCNQCLNDTYCLECLIENNRQLQNGQCVCLDGYYSISSNPVCQKCKSQQTCQCTSGTSYDESSNSCMACHSSCLTCFNKKINGCLSCDLTKNRILKGLQCWCKPGYYEQNNSCLSCPITENQALTQCFKLCLNNSFIWHSVTCQSCDPGFKLVHGECMPVCGDFQRVGYEECEDGNYDLFQTLMNQN</sequence>
<keyword evidence="1" id="KW-0732">Signal</keyword>
<evidence type="ECO:0000256" key="2">
    <source>
        <dbReference type="ARBA" id="ARBA00022737"/>
    </source>
</evidence>
<keyword evidence="4" id="KW-0812">Transmembrane</keyword>
<evidence type="ECO:0000256" key="1">
    <source>
        <dbReference type="ARBA" id="ARBA00022729"/>
    </source>
</evidence>
<feature type="domain" description="EGF-like" evidence="5">
    <location>
        <begin position="780"/>
        <end position="826"/>
    </location>
</feature>
<reference evidence="6" key="1">
    <citation type="submission" date="2021-01" db="EMBL/GenBank/DDBJ databases">
        <authorList>
            <consortium name="Genoscope - CEA"/>
            <person name="William W."/>
        </authorList>
    </citation>
    <scope>NUCLEOTIDE SEQUENCE</scope>
</reference>
<feature type="domain" description="EGF-like" evidence="5">
    <location>
        <begin position="477"/>
        <end position="507"/>
    </location>
</feature>
<dbReference type="EMBL" id="CAJJDN010000146">
    <property type="protein sequence ID" value="CAD8123586.1"/>
    <property type="molecule type" value="Genomic_DNA"/>
</dbReference>
<dbReference type="CDD" id="cd00064">
    <property type="entry name" value="FU"/>
    <property type="match status" value="2"/>
</dbReference>
<dbReference type="Proteomes" id="UP000692954">
    <property type="component" value="Unassembled WGS sequence"/>
</dbReference>
<keyword evidence="7" id="KW-1185">Reference proteome</keyword>
<evidence type="ECO:0000313" key="7">
    <source>
        <dbReference type="Proteomes" id="UP000692954"/>
    </source>
</evidence>
<dbReference type="SMART" id="SM00261">
    <property type="entry name" value="FU"/>
    <property type="match status" value="5"/>
</dbReference>
<dbReference type="OrthoDB" id="305876at2759"/>
<organism evidence="6 7">
    <name type="scientific">Paramecium sonneborni</name>
    <dbReference type="NCBI Taxonomy" id="65129"/>
    <lineage>
        <taxon>Eukaryota</taxon>
        <taxon>Sar</taxon>
        <taxon>Alveolata</taxon>
        <taxon>Ciliophora</taxon>
        <taxon>Intramacronucleata</taxon>
        <taxon>Oligohymenophorea</taxon>
        <taxon>Peniculida</taxon>
        <taxon>Parameciidae</taxon>
        <taxon>Paramecium</taxon>
    </lineage>
</organism>
<name>A0A8S1R668_9CILI</name>
<dbReference type="AlphaFoldDB" id="A0A8S1R668"/>
<dbReference type="InterPro" id="IPR006212">
    <property type="entry name" value="Furin_repeat"/>
</dbReference>
<evidence type="ECO:0000313" key="6">
    <source>
        <dbReference type="EMBL" id="CAD8123586.1"/>
    </source>
</evidence>
<dbReference type="SMART" id="SM00181">
    <property type="entry name" value="EGF"/>
    <property type="match status" value="4"/>
</dbReference>
<feature type="domain" description="EGF-like" evidence="5">
    <location>
        <begin position="851"/>
        <end position="897"/>
    </location>
</feature>